<organism evidence="4 5">
    <name type="scientific">Rhodococcus sovatensis</name>
    <dbReference type="NCBI Taxonomy" id="1805840"/>
    <lineage>
        <taxon>Bacteria</taxon>
        <taxon>Bacillati</taxon>
        <taxon>Actinomycetota</taxon>
        <taxon>Actinomycetes</taxon>
        <taxon>Mycobacteriales</taxon>
        <taxon>Nocardiaceae</taxon>
        <taxon>Rhodococcus</taxon>
    </lineage>
</organism>
<keyword evidence="1" id="KW-0805">Transcription regulation</keyword>
<evidence type="ECO:0000313" key="5">
    <source>
        <dbReference type="Proteomes" id="UP001432000"/>
    </source>
</evidence>
<dbReference type="InterPro" id="IPR005561">
    <property type="entry name" value="ANTAR"/>
</dbReference>
<sequence>MVEHEKTPSLRSIDPVLAALIDDRLTLTIHDADHLIELMSRAADLAVEYISGADHAGITVVFQGSDPLTIAPTDERVKEFDASQYRIDAGPCLRATRTDRTVDIDMAEMTRLWPELAAVSRLCGISRVLAAPVHRHRQSVGSLNMYTDERTTAVISAVSPVLAILLEHLDRGMDDYSDSLAALERVNALRTALENRVVIENALGTITELAGCTRDEASDLLSRKARQENTTLRVAADRTIADRSL</sequence>
<dbReference type="InterPro" id="IPR012074">
    <property type="entry name" value="GAF_ANTAR"/>
</dbReference>
<dbReference type="InterPro" id="IPR011006">
    <property type="entry name" value="CheY-like_superfamily"/>
</dbReference>
<protein>
    <submittedName>
        <fullName evidence="4">ANTAR domain-containing protein</fullName>
    </submittedName>
</protein>
<keyword evidence="5" id="KW-1185">Reference proteome</keyword>
<gene>
    <name evidence="4" type="ORF">WDS16_02165</name>
</gene>
<dbReference type="SUPFAM" id="SSF52172">
    <property type="entry name" value="CheY-like"/>
    <property type="match status" value="1"/>
</dbReference>
<dbReference type="InterPro" id="IPR029016">
    <property type="entry name" value="GAF-like_dom_sf"/>
</dbReference>
<dbReference type="Pfam" id="PF03861">
    <property type="entry name" value="ANTAR"/>
    <property type="match status" value="1"/>
</dbReference>
<name>A0ABZ2PK29_9NOCA</name>
<proteinExistence type="predicted"/>
<feature type="domain" description="ANTAR" evidence="3">
    <location>
        <begin position="179"/>
        <end position="240"/>
    </location>
</feature>
<dbReference type="PIRSF" id="PIRSF036625">
    <property type="entry name" value="GAF_ANTAR"/>
    <property type="match status" value="1"/>
</dbReference>
<evidence type="ECO:0000256" key="2">
    <source>
        <dbReference type="ARBA" id="ARBA00023163"/>
    </source>
</evidence>
<dbReference type="Gene3D" id="1.10.10.10">
    <property type="entry name" value="Winged helix-like DNA-binding domain superfamily/Winged helix DNA-binding domain"/>
    <property type="match status" value="1"/>
</dbReference>
<dbReference type="RefSeq" id="WP_338890146.1">
    <property type="nucleotide sequence ID" value="NZ_CP147846.1"/>
</dbReference>
<dbReference type="Proteomes" id="UP001432000">
    <property type="component" value="Chromosome"/>
</dbReference>
<dbReference type="InterPro" id="IPR036388">
    <property type="entry name" value="WH-like_DNA-bd_sf"/>
</dbReference>
<evidence type="ECO:0000313" key="4">
    <source>
        <dbReference type="EMBL" id="WXG69389.1"/>
    </source>
</evidence>
<dbReference type="Gene3D" id="3.30.450.40">
    <property type="match status" value="1"/>
</dbReference>
<dbReference type="PROSITE" id="PS50921">
    <property type="entry name" value="ANTAR"/>
    <property type="match status" value="1"/>
</dbReference>
<keyword evidence="2" id="KW-0804">Transcription</keyword>
<dbReference type="SUPFAM" id="SSF55781">
    <property type="entry name" value="GAF domain-like"/>
    <property type="match status" value="1"/>
</dbReference>
<evidence type="ECO:0000259" key="3">
    <source>
        <dbReference type="PROSITE" id="PS50921"/>
    </source>
</evidence>
<accession>A0ABZ2PK29</accession>
<evidence type="ECO:0000256" key="1">
    <source>
        <dbReference type="ARBA" id="ARBA00023015"/>
    </source>
</evidence>
<dbReference type="EMBL" id="CP147846">
    <property type="protein sequence ID" value="WXG69389.1"/>
    <property type="molecule type" value="Genomic_DNA"/>
</dbReference>
<dbReference type="SMART" id="SM01012">
    <property type="entry name" value="ANTAR"/>
    <property type="match status" value="1"/>
</dbReference>
<reference evidence="4 5" key="1">
    <citation type="submission" date="2024-03" db="EMBL/GenBank/DDBJ databases">
        <title>Natural products discovery in diverse microorganisms through a two-stage MS feature dereplication strategy.</title>
        <authorList>
            <person name="Zhang R."/>
        </authorList>
    </citation>
    <scope>NUCLEOTIDE SEQUENCE [LARGE SCALE GENOMIC DNA]</scope>
    <source>
        <strain evidence="4 5">18930</strain>
    </source>
</reference>